<dbReference type="AlphaFoldDB" id="A0A8X6GLZ0"/>
<dbReference type="EMBL" id="BMAO01025901">
    <property type="protein sequence ID" value="GFR05804.1"/>
    <property type="molecule type" value="Genomic_DNA"/>
</dbReference>
<name>A0A8X6GLZ0_TRICU</name>
<gene>
    <name evidence="1" type="primary">AVEN_141498_1</name>
    <name evidence="1" type="ORF">TNCT_263891</name>
</gene>
<dbReference type="GO" id="GO:0071897">
    <property type="term" value="P:DNA biosynthetic process"/>
    <property type="evidence" value="ECO:0007669"/>
    <property type="project" value="UniProtKB-ARBA"/>
</dbReference>
<dbReference type="PANTHER" id="PTHR31511:SF12">
    <property type="entry name" value="RHO TERMINATION FACTOR N-TERMINAL DOMAIN-CONTAINING PROTEIN"/>
    <property type="match status" value="1"/>
</dbReference>
<comment type="caution">
    <text evidence="1">The sequence shown here is derived from an EMBL/GenBank/DDBJ whole genome shotgun (WGS) entry which is preliminary data.</text>
</comment>
<reference evidence="1" key="1">
    <citation type="submission" date="2020-07" db="EMBL/GenBank/DDBJ databases">
        <title>Multicomponent nature underlies the extraordinary mechanical properties of spider dragline silk.</title>
        <authorList>
            <person name="Kono N."/>
            <person name="Nakamura H."/>
            <person name="Mori M."/>
            <person name="Yoshida Y."/>
            <person name="Ohtoshi R."/>
            <person name="Malay A.D."/>
            <person name="Moran D.A.P."/>
            <person name="Tomita M."/>
            <person name="Numata K."/>
            <person name="Arakawa K."/>
        </authorList>
    </citation>
    <scope>NUCLEOTIDE SEQUENCE</scope>
</reference>
<dbReference type="InterPro" id="IPR023211">
    <property type="entry name" value="DNA_pol_palm_dom_sf"/>
</dbReference>
<protein>
    <recommendedName>
        <fullName evidence="3">DNA-directed DNA polymerase</fullName>
    </recommendedName>
</protein>
<keyword evidence="2" id="KW-1185">Reference proteome</keyword>
<dbReference type="OrthoDB" id="6602337at2759"/>
<accession>A0A8X6GLZ0</accession>
<evidence type="ECO:0008006" key="3">
    <source>
        <dbReference type="Google" id="ProtNLM"/>
    </source>
</evidence>
<dbReference type="Gene3D" id="3.90.1600.10">
    <property type="entry name" value="Palm domain of DNA polymerase"/>
    <property type="match status" value="1"/>
</dbReference>
<dbReference type="PANTHER" id="PTHR31511">
    <property type="entry name" value="PROTEIN CBG23764"/>
    <property type="match status" value="1"/>
</dbReference>
<evidence type="ECO:0000313" key="2">
    <source>
        <dbReference type="Proteomes" id="UP000887116"/>
    </source>
</evidence>
<sequence length="387" mass="45081">MSLSILEGASIKKGSLIFLKMKRPLRQQKNRRPWSFEANSPRAIESFEASKEEEKYDYVISKDLRLAEEIPPLSVYIGSGFAAEIKSFHVVLLAEVFENFRTLSMDYFELDPVHFYTTPSLTWSAGIKKTNVTLELLTDINMYLMLESGIRGGMCLVSKRYSKANNKYLDNFDEMSPSKFIISLDVNNLYGTAMAFYNLPESEFRFLNQKEIDKFDLMSVSSDSNVGYILEVDLFYPPELHSKHNSFPMAPQHESIMFFSARVSKLYMFTLYYDILKPVYQENVNLLYTDTDSLSLEIWTEDVYDDLANKFENLVDFSNYNASHRYYSKKYQSLLGYLKDETKGIPITEFCALRPKMYSYIFGKENKKTAKELRKLLCKIFYTMICI</sequence>
<dbReference type="Proteomes" id="UP000887116">
    <property type="component" value="Unassembled WGS sequence"/>
</dbReference>
<proteinExistence type="predicted"/>
<organism evidence="1 2">
    <name type="scientific">Trichonephila clavata</name>
    <name type="common">Joro spider</name>
    <name type="synonym">Nephila clavata</name>
    <dbReference type="NCBI Taxonomy" id="2740835"/>
    <lineage>
        <taxon>Eukaryota</taxon>
        <taxon>Metazoa</taxon>
        <taxon>Ecdysozoa</taxon>
        <taxon>Arthropoda</taxon>
        <taxon>Chelicerata</taxon>
        <taxon>Arachnida</taxon>
        <taxon>Araneae</taxon>
        <taxon>Araneomorphae</taxon>
        <taxon>Entelegynae</taxon>
        <taxon>Araneoidea</taxon>
        <taxon>Nephilidae</taxon>
        <taxon>Trichonephila</taxon>
    </lineage>
</organism>
<evidence type="ECO:0000313" key="1">
    <source>
        <dbReference type="EMBL" id="GFR05804.1"/>
    </source>
</evidence>
<dbReference type="InterPro" id="IPR043502">
    <property type="entry name" value="DNA/RNA_pol_sf"/>
</dbReference>
<dbReference type="SUPFAM" id="SSF56672">
    <property type="entry name" value="DNA/RNA polymerases"/>
    <property type="match status" value="1"/>
</dbReference>